<evidence type="ECO:0000313" key="2">
    <source>
        <dbReference type="Proteomes" id="UP001222027"/>
    </source>
</evidence>
<dbReference type="SUPFAM" id="SSF48452">
    <property type="entry name" value="TPR-like"/>
    <property type="match status" value="1"/>
</dbReference>
<reference evidence="1 2" key="1">
    <citation type="submission" date="2022-12" db="EMBL/GenBank/DDBJ databases">
        <title>Chromosome-scale assembly of the Ensete ventricosum genome.</title>
        <authorList>
            <person name="Dussert Y."/>
            <person name="Stocks J."/>
            <person name="Wendawek A."/>
            <person name="Woldeyes F."/>
            <person name="Nichols R.A."/>
            <person name="Borrell J.S."/>
        </authorList>
    </citation>
    <scope>NUCLEOTIDE SEQUENCE [LARGE SCALE GENOMIC DNA]</scope>
    <source>
        <strain evidence="2">cv. Maze</strain>
        <tissue evidence="1">Seeds</tissue>
    </source>
</reference>
<evidence type="ECO:0000313" key="1">
    <source>
        <dbReference type="EMBL" id="KAJ8467131.1"/>
    </source>
</evidence>
<dbReference type="GO" id="GO:0005737">
    <property type="term" value="C:cytoplasm"/>
    <property type="evidence" value="ECO:0007669"/>
    <property type="project" value="TreeGrafter"/>
</dbReference>
<dbReference type="EMBL" id="JAQQAF010000008">
    <property type="protein sequence ID" value="KAJ8467131.1"/>
    <property type="molecule type" value="Genomic_DNA"/>
</dbReference>
<comment type="caution">
    <text evidence="1">The sequence shown here is derived from an EMBL/GenBank/DDBJ whole genome shotgun (WGS) entry which is preliminary data.</text>
</comment>
<accession>A0AAV8P6C0</accession>
<dbReference type="InterPro" id="IPR019734">
    <property type="entry name" value="TPR_rpt"/>
</dbReference>
<protein>
    <submittedName>
        <fullName evidence="1">Uncharacterized protein</fullName>
    </submittedName>
</protein>
<dbReference type="SMART" id="SM00028">
    <property type="entry name" value="TPR"/>
    <property type="match status" value="1"/>
</dbReference>
<dbReference type="Proteomes" id="UP001222027">
    <property type="component" value="Unassembled WGS sequence"/>
</dbReference>
<organism evidence="1 2">
    <name type="scientific">Ensete ventricosum</name>
    <name type="common">Abyssinian banana</name>
    <name type="synonym">Musa ensete</name>
    <dbReference type="NCBI Taxonomy" id="4639"/>
    <lineage>
        <taxon>Eukaryota</taxon>
        <taxon>Viridiplantae</taxon>
        <taxon>Streptophyta</taxon>
        <taxon>Embryophyta</taxon>
        <taxon>Tracheophyta</taxon>
        <taxon>Spermatophyta</taxon>
        <taxon>Magnoliopsida</taxon>
        <taxon>Liliopsida</taxon>
        <taxon>Zingiberales</taxon>
        <taxon>Musaceae</taxon>
        <taxon>Ensete</taxon>
    </lineage>
</organism>
<dbReference type="PANTHER" id="PTHR46050">
    <property type="entry name" value="TPR REPEAT-CONTAINING THIOREDOXIN"/>
    <property type="match status" value="1"/>
</dbReference>
<dbReference type="Gene3D" id="1.25.40.10">
    <property type="entry name" value="Tetratricopeptide repeat domain"/>
    <property type="match status" value="1"/>
</dbReference>
<gene>
    <name evidence="1" type="ORF">OPV22_029683</name>
</gene>
<dbReference type="InterPro" id="IPR011990">
    <property type="entry name" value="TPR-like_helical_dom_sf"/>
</dbReference>
<dbReference type="PANTHER" id="PTHR46050:SF7">
    <property type="entry name" value="TETRATRICOPEPTIDE REPEAT (TPR)-LIKE SUPERFAMILY PROTEIN"/>
    <property type="match status" value="1"/>
</dbReference>
<name>A0AAV8P6C0_ENSVE</name>
<sequence length="170" mass="18339">MNSFQIGRSGEGNSPLQARTTRIGELRGHRSEALLALGRQEEAETTLDSASKFDIDAFTKLFGSAKTAHQLSVGAQVHIGCSKKAARIDPSSREVSGVARNSRSVASACLTGNDLFKASKFRDACVTPQNAILLCDRAACRSKLGQWEKAIEDCNAALLVRPSYTKARLR</sequence>
<proteinExistence type="predicted"/>
<dbReference type="AlphaFoldDB" id="A0AAV8P6C0"/>
<keyword evidence="2" id="KW-1185">Reference proteome</keyword>
<dbReference type="InterPro" id="IPR044534">
    <property type="entry name" value="TTL1-4"/>
</dbReference>